<dbReference type="Pfam" id="PF00975">
    <property type="entry name" value="Thioesterase"/>
    <property type="match status" value="1"/>
</dbReference>
<evidence type="ECO:0000313" key="5">
    <source>
        <dbReference type="EMBL" id="ATL67915.1"/>
    </source>
</evidence>
<dbReference type="CDD" id="cd19543">
    <property type="entry name" value="DCL_NRPS"/>
    <property type="match status" value="1"/>
</dbReference>
<dbReference type="Pfam" id="PF00501">
    <property type="entry name" value="AMP-binding"/>
    <property type="match status" value="2"/>
</dbReference>
<dbReference type="Gene3D" id="3.30.559.10">
    <property type="entry name" value="Chloramphenicol acetyltransferase-like domain"/>
    <property type="match status" value="2"/>
</dbReference>
<dbReference type="Gene3D" id="3.40.50.12780">
    <property type="entry name" value="N-terminal domain of ligase-like"/>
    <property type="match status" value="2"/>
</dbReference>
<dbReference type="EMBL" id="CP023778">
    <property type="protein sequence ID" value="ATL67915.1"/>
    <property type="molecule type" value="Genomic_DNA"/>
</dbReference>
<dbReference type="PANTHER" id="PTHR45527:SF1">
    <property type="entry name" value="FATTY ACID SYNTHASE"/>
    <property type="match status" value="1"/>
</dbReference>
<dbReference type="SMART" id="SM00823">
    <property type="entry name" value="PKS_PP"/>
    <property type="match status" value="2"/>
</dbReference>
<feature type="domain" description="Carrier" evidence="4">
    <location>
        <begin position="2151"/>
        <end position="2226"/>
    </location>
</feature>
<dbReference type="InterPro" id="IPR042099">
    <property type="entry name" value="ANL_N_sf"/>
</dbReference>
<dbReference type="InterPro" id="IPR049240">
    <property type="entry name" value="DUF6875"/>
</dbReference>
<dbReference type="GO" id="GO:0008610">
    <property type="term" value="P:lipid biosynthetic process"/>
    <property type="evidence" value="ECO:0007669"/>
    <property type="project" value="UniProtKB-ARBA"/>
</dbReference>
<organism evidence="5 6">
    <name type="scientific">Nocardia terpenica</name>
    <dbReference type="NCBI Taxonomy" id="455432"/>
    <lineage>
        <taxon>Bacteria</taxon>
        <taxon>Bacillati</taxon>
        <taxon>Actinomycetota</taxon>
        <taxon>Actinomycetes</taxon>
        <taxon>Mycobacteriales</taxon>
        <taxon>Nocardiaceae</taxon>
        <taxon>Nocardia</taxon>
    </lineage>
</organism>
<dbReference type="InterPro" id="IPR020845">
    <property type="entry name" value="AMP-binding_CS"/>
</dbReference>
<dbReference type="NCBIfam" id="TIGR01733">
    <property type="entry name" value="AA-adenyl-dom"/>
    <property type="match status" value="1"/>
</dbReference>
<dbReference type="PROSITE" id="PS00455">
    <property type="entry name" value="AMP_BINDING"/>
    <property type="match status" value="2"/>
</dbReference>
<dbReference type="Pfam" id="PF13193">
    <property type="entry name" value="AMP-binding_C"/>
    <property type="match status" value="2"/>
</dbReference>
<dbReference type="PROSITE" id="PS00012">
    <property type="entry name" value="PHOSPHOPANTETHEINE"/>
    <property type="match status" value="2"/>
</dbReference>
<feature type="domain" description="Carrier" evidence="4">
    <location>
        <begin position="1057"/>
        <end position="1132"/>
    </location>
</feature>
<evidence type="ECO:0000256" key="1">
    <source>
        <dbReference type="ARBA" id="ARBA00001957"/>
    </source>
</evidence>
<dbReference type="Gene3D" id="3.40.50.980">
    <property type="match status" value="2"/>
</dbReference>
<dbReference type="PROSITE" id="PS50075">
    <property type="entry name" value="CARRIER"/>
    <property type="match status" value="2"/>
</dbReference>
<evidence type="ECO:0000256" key="3">
    <source>
        <dbReference type="ARBA" id="ARBA00022553"/>
    </source>
</evidence>
<dbReference type="InterPro" id="IPR006162">
    <property type="entry name" value="Ppantetheine_attach_site"/>
</dbReference>
<evidence type="ECO:0000256" key="2">
    <source>
        <dbReference type="ARBA" id="ARBA00022450"/>
    </source>
</evidence>
<dbReference type="PANTHER" id="PTHR45527">
    <property type="entry name" value="NONRIBOSOMAL PEPTIDE SYNTHETASE"/>
    <property type="match status" value="1"/>
</dbReference>
<dbReference type="GO" id="GO:0043041">
    <property type="term" value="P:amino acid activation for nonribosomal peptide biosynthetic process"/>
    <property type="evidence" value="ECO:0007669"/>
    <property type="project" value="TreeGrafter"/>
</dbReference>
<name>A0A291RKR0_9NOCA</name>
<dbReference type="GO" id="GO:0003824">
    <property type="term" value="F:catalytic activity"/>
    <property type="evidence" value="ECO:0007669"/>
    <property type="project" value="InterPro"/>
</dbReference>
<dbReference type="GO" id="GO:0005737">
    <property type="term" value="C:cytoplasm"/>
    <property type="evidence" value="ECO:0007669"/>
    <property type="project" value="TreeGrafter"/>
</dbReference>
<dbReference type="SUPFAM" id="SSF52777">
    <property type="entry name" value="CoA-dependent acyltransferases"/>
    <property type="match status" value="4"/>
</dbReference>
<dbReference type="SUPFAM" id="SSF56801">
    <property type="entry name" value="Acetyl-CoA synthetase-like"/>
    <property type="match status" value="2"/>
</dbReference>
<dbReference type="InterPro" id="IPR036736">
    <property type="entry name" value="ACP-like_sf"/>
</dbReference>
<dbReference type="GO" id="GO:0031177">
    <property type="term" value="F:phosphopantetheine binding"/>
    <property type="evidence" value="ECO:0007669"/>
    <property type="project" value="InterPro"/>
</dbReference>
<dbReference type="GO" id="GO:0044550">
    <property type="term" value="P:secondary metabolite biosynthetic process"/>
    <property type="evidence" value="ECO:0007669"/>
    <property type="project" value="TreeGrafter"/>
</dbReference>
<reference evidence="5 6" key="1">
    <citation type="submission" date="2017-10" db="EMBL/GenBank/DDBJ databases">
        <title>Comparative genomics between pathogenic Norcardia.</title>
        <authorList>
            <person name="Zeng L."/>
        </authorList>
    </citation>
    <scope>NUCLEOTIDE SEQUENCE [LARGE SCALE GENOMIC DNA]</scope>
    <source>
        <strain evidence="5 6">NC_YFY_NT001</strain>
    </source>
</reference>
<dbReference type="SUPFAM" id="SSF47336">
    <property type="entry name" value="ACP-like"/>
    <property type="match status" value="2"/>
</dbReference>
<dbReference type="InterPro" id="IPR001031">
    <property type="entry name" value="Thioesterase"/>
</dbReference>
<dbReference type="SUPFAM" id="SSF53474">
    <property type="entry name" value="alpha/beta-Hydrolases"/>
    <property type="match status" value="1"/>
</dbReference>
<dbReference type="CDD" id="cd19540">
    <property type="entry name" value="LCL_NRPS-like"/>
    <property type="match status" value="1"/>
</dbReference>
<dbReference type="FunFam" id="1.10.1200.10:FF:000016">
    <property type="entry name" value="Non-ribosomal peptide synthase"/>
    <property type="match status" value="1"/>
</dbReference>
<sequence>MDAGHVTADSTVEAVLPLSPLQEGFVFHAEHNDRHPDMYVLQQSYAIEGPLRVDVLERSVAALLRRHPNLRVGFRTRRSGQVVQVVYRDQQGAWAFHDLSGQPEGEIERVLRAERDRGVDLRRPPLVRFTVIRHGRDRYRLAMTNHHAVLDGWSVPLLMRELLALYGAGGDERPLGRPPRYRDYLAWLVGRDHDDARLRWREAFAGLDEPTLLTDPHARRAAAPPVRADRVLTAALSADLRRRAARQGVTLNTVVQAAWGITLAHHMNRDDIVVGTTVSGRPPEVPGIETMIGLFINTVPARIRLDPHDTAAALLTRLHTEQARLQDSGHLSLPDIQRAAGFDTLFDIGMVFENLPADMGAPAEAIDGLRVRAVGSDGYDRSHYPLGLIVVPEERLRLRLSHDPSVIGEATAGLLLDRVTRVLTALAETADMPTGSLTSLPDAARREVLYTLNDTRIGHEPVPFHRLILNRARATPEAVAVIGADTRGRQITLTYEELASRATTLATMLSARGVGPETLVALVLPRSVDVLVGMLAVHIAGGAFVPVDWKYPAERINHMLRDARPILAVVCEQTARALPESMPTLRVDGEMGSASIGEIGAAPVGEVGAASVGEVGSAPMGEVGSATVREVGAVPVGEVGSAPVGKVGAASVGEVGSAPIGEVGSAPVGEIGSASIGEVGAASIGDIGSAPTGFMPPNVHVDSAAYLIYTSGSTGTPKGVVVTHRGAANFVVATRDRLRIGAGSRVLQFASPSFDGIIGEVVPALAAGATVVVAPAELGAGIEVRDWIVRHEITHAVLPPAAVAAAGRGRWSSLRTLAVVGEACPPDLVADLAGEVDLVNGYGPTEMTVSVTQSDPLVPVAGHPPIGRPLDDVRVYLLDRWLHPVARGAVGELYAGGPGIARGYYGQFARTAARFVADPYGEPGARLYRTGDLARWRPDGQLEFVARGDDQIKVRGFRVDPREIEAVLTAHADIARALVVGVEYGAGDRRPVAYVVPEGGARLDRAMLRELVAARLPGYLVPAAFVVLDRFPVTVNGKIDRAALPLPDRDTAASGRPPRTHREHLLCDIAADLLGLDGIGVEDDFFELGGHSLLAARLVSRVREVFDVELPVRQVFRARTVARIAAALDAAGAARTRLRRRADRPAVVPMSSAQQRLWLVSRVDGASSAYNIPVLLRLDGELDRAALPAALADVLARHEILRTVYAQDDTRTWQRVLDPDAEAVRAVTEIPEIACPTAKVADAVHDAVCAPFDLEREPPLRARLIVAEDRTLLLLVVHHIACDGWSLGPLMNDLARAYAARRAGRAPRLPELPVHYADYTLWQRDVLGTVDDPASEIAAQLRFWRAALDGAPEELPLPADHPRPATLSHRGGSIDVEIDPMLRNALRDTANREQASLFMLLHLAVAVVLSRFGGGEDIVVGSPVAGRTDEALTDLVGFFVNTLVLRTDLSGDPTVAQALARVREADLAAYAHQDLPFEHLVDALNPTRATNRHPLFQVMLSLDTAQGSDAGERYADETGLRVTAEPVREPVARFDLSFAFAERPIPGGGTRLSMVLEYSTDLFERATADSLAGAVVHVLEGIADDAGAALHGLPVYGEAERNRLLREWNTCASRVCEGDPGQKHAGIRFLDPSAGARFLDSSAGARFLDPSAGITFLDLFGERVRDFADRLAVSDGVRGLTYVELERRANRLAHCLAARVEPGDVVAVAVPRSVEWVVAVVAVMKAGGAFAVLDSEYPVDRLERMMALSAPALTVTTLAESTRIPGGERLVIDEPRTRERIDGAPDHAVPQRYPRADQPAYLVFTSGSTGEPKGIVTAHGGFAGLADAFADTLGVGPDSRVLQAVSPSFDGAVGDIAQALLRGGTLVLAPPGRLLGAELAEYIAAQRSTHLFCPPAVLQTMDPDVIPGPVTFVVGGEPMPPHTAARWSGRHRVLNAYGPSETSIFATFQPVTEPDPARSVPIGAPIAGKRIYILDHRLRPVPVGVPGELYIGGPGVAQGYLRRPAFTAERFVADPFGAPGDRLYRTGDLGRWLRTGVIDCLGRTDTQVKVRGFRIELAEIEQALLAEDTVERAHVIVREDRPGDRRLTAYVSPSPEKTLSPSTVRANLARRLPAYMVPAAVVELGEWPLTPNGKIAARDLPAPVVVSASRPPRTPAEEVVCCLFADVLGVPEVGMDDGFFELGGHSLLATTLVTRLREVVDPGLTIRDLFDHPTPAALLARDATGGGASAMLRSLLPVRARGARPPLFCIHPFAGIGWCYFGLVRELDAETPVYALQARGLNGTDPLPASVAEMAADYIDQIRTVQPEGPYRLLGWSSGGLIAQQVAAALTDSGAEVDLVVMLDSHPADDIGDAAVTDANVLRLLLEQAGIAEVAEEELTVAAVARMLRASSDTAMVGAVDEAALAAIIAVCRNTAAILAKHRPGVAATDLLYFRAGQGDSAAASGVERWREHVTGRMTEHVVDHAHAEMTSAAALADLGPILDRALSRPGRAPAALAELPYGHLVQHTPEVEDPGLPARHALVSDWLDTYICAPHERLGRSGPVCPFVRPALTAGQLSLVYRGGIDGSDPDAVTDILRRELHRFRRIHSGTPKSGVALDSLLVVFPDMPPEHCLMLDMIYPGLKEFAVTRGLMVGQFHPHCNEPAVRNPIFPVSRAPVPLLAARLMAPHDILFLHEDDRWFGLYRERFGAHFAAGKVHDRFMVRLYDAAIRRWDEESDDHDH</sequence>
<dbReference type="Gene3D" id="3.30.300.30">
    <property type="match status" value="2"/>
</dbReference>
<dbReference type="GeneID" id="88359391"/>
<dbReference type="InterPro" id="IPR020806">
    <property type="entry name" value="PKS_PP-bd"/>
</dbReference>
<dbReference type="InterPro" id="IPR045851">
    <property type="entry name" value="AMP-bd_C_sf"/>
</dbReference>
<dbReference type="GO" id="GO:0072330">
    <property type="term" value="P:monocarboxylic acid biosynthetic process"/>
    <property type="evidence" value="ECO:0007669"/>
    <property type="project" value="UniProtKB-ARBA"/>
</dbReference>
<gene>
    <name evidence="5" type="ORF">CRH09_18665</name>
</gene>
<dbReference type="InterPro" id="IPR023213">
    <property type="entry name" value="CAT-like_dom_sf"/>
</dbReference>
<evidence type="ECO:0000259" key="4">
    <source>
        <dbReference type="PROSITE" id="PS50075"/>
    </source>
</evidence>
<dbReference type="Pfam" id="PF00550">
    <property type="entry name" value="PP-binding"/>
    <property type="match status" value="2"/>
</dbReference>
<dbReference type="InterPro" id="IPR010071">
    <property type="entry name" value="AA_adenyl_dom"/>
</dbReference>
<dbReference type="InterPro" id="IPR000873">
    <property type="entry name" value="AMP-dep_synth/lig_dom"/>
</dbReference>
<dbReference type="Pfam" id="PF00668">
    <property type="entry name" value="Condensation"/>
    <property type="match status" value="2"/>
</dbReference>
<dbReference type="InterPro" id="IPR020802">
    <property type="entry name" value="TesA-like"/>
</dbReference>
<dbReference type="FunFam" id="3.30.300.30:FF:000010">
    <property type="entry name" value="Enterobactin synthetase component F"/>
    <property type="match status" value="1"/>
</dbReference>
<evidence type="ECO:0000313" key="6">
    <source>
        <dbReference type="Proteomes" id="UP000221961"/>
    </source>
</evidence>
<dbReference type="SMART" id="SM00824">
    <property type="entry name" value="PKS_TE"/>
    <property type="match status" value="1"/>
</dbReference>
<dbReference type="InterPro" id="IPR029058">
    <property type="entry name" value="AB_hydrolase_fold"/>
</dbReference>
<dbReference type="KEGG" id="ntp:CRH09_18665"/>
<dbReference type="InterPro" id="IPR001242">
    <property type="entry name" value="Condensation_dom"/>
</dbReference>
<dbReference type="UniPathway" id="UPA00011"/>
<dbReference type="RefSeq" id="WP_098695020.1">
    <property type="nucleotide sequence ID" value="NZ_CP023778.1"/>
</dbReference>
<dbReference type="InterPro" id="IPR009081">
    <property type="entry name" value="PP-bd_ACP"/>
</dbReference>
<dbReference type="Gene3D" id="1.10.1200.10">
    <property type="entry name" value="ACP-like"/>
    <property type="match status" value="1"/>
</dbReference>
<proteinExistence type="predicted"/>
<dbReference type="Gene3D" id="3.40.50.1820">
    <property type="entry name" value="alpha/beta hydrolase"/>
    <property type="match status" value="1"/>
</dbReference>
<dbReference type="FunFam" id="2.30.38.10:FF:000001">
    <property type="entry name" value="Non-ribosomal peptide synthetase PvdI"/>
    <property type="match status" value="2"/>
</dbReference>
<dbReference type="InterPro" id="IPR025110">
    <property type="entry name" value="AMP-bd_C"/>
</dbReference>
<accession>A0A291RKR0</accession>
<protein>
    <submittedName>
        <fullName evidence="5">Non-ribosomal peptide synthetase</fullName>
    </submittedName>
</protein>
<keyword evidence="3" id="KW-0597">Phosphoprotein</keyword>
<keyword evidence="2" id="KW-0596">Phosphopantetheine</keyword>
<dbReference type="Proteomes" id="UP000221961">
    <property type="component" value="Chromosome"/>
</dbReference>
<comment type="cofactor">
    <cofactor evidence="1">
        <name>pantetheine 4'-phosphate</name>
        <dbReference type="ChEBI" id="CHEBI:47942"/>
    </cofactor>
</comment>
<dbReference type="Pfam" id="PF21780">
    <property type="entry name" value="DUF6875"/>
    <property type="match status" value="1"/>
</dbReference>
<dbReference type="Gene3D" id="3.30.559.30">
    <property type="entry name" value="Nonribosomal peptide synthetase, condensation domain"/>
    <property type="match status" value="2"/>
</dbReference>